<dbReference type="Gene3D" id="3.30.530.20">
    <property type="match status" value="1"/>
</dbReference>
<protein>
    <submittedName>
        <fullName evidence="1">SRPBCC family protein</fullName>
    </submittedName>
</protein>
<dbReference type="RefSeq" id="WP_301133389.1">
    <property type="nucleotide sequence ID" value="NZ_JAUHPW010000005.1"/>
</dbReference>
<evidence type="ECO:0000313" key="2">
    <source>
        <dbReference type="Proteomes" id="UP001172728"/>
    </source>
</evidence>
<dbReference type="EMBL" id="JAUHPW010000005">
    <property type="protein sequence ID" value="MDN4475870.1"/>
    <property type="molecule type" value="Genomic_DNA"/>
</dbReference>
<proteinExistence type="predicted"/>
<dbReference type="Pfam" id="PF10604">
    <property type="entry name" value="Polyketide_cyc2"/>
    <property type="match status" value="1"/>
</dbReference>
<name>A0ABT8G9Q3_9MICO</name>
<comment type="caution">
    <text evidence="1">The sequence shown here is derived from an EMBL/GenBank/DDBJ whole genome shotgun (WGS) entry which is preliminary data.</text>
</comment>
<evidence type="ECO:0000313" key="1">
    <source>
        <dbReference type="EMBL" id="MDN4475870.1"/>
    </source>
</evidence>
<dbReference type="InterPro" id="IPR019587">
    <property type="entry name" value="Polyketide_cyclase/dehydratase"/>
</dbReference>
<dbReference type="CDD" id="cd07812">
    <property type="entry name" value="SRPBCC"/>
    <property type="match status" value="1"/>
</dbReference>
<keyword evidence="2" id="KW-1185">Reference proteome</keyword>
<dbReference type="InterPro" id="IPR023393">
    <property type="entry name" value="START-like_dom_sf"/>
</dbReference>
<gene>
    <name evidence="1" type="ORF">QQX09_08375</name>
</gene>
<sequence>MVGHSVRAEREIAAAVERVWDVITDLDYASEVIPAIVSLERLEGSGYDVGVRWRETRRMWGREETEEMEVVEVDAPRSTAIHAESRGTRYRTVYSLGETDGGTRIVCDFSAETPDPGPAQRIGWLLFGKAGMKATQKALADDLDHIAAAAEGRDGG</sequence>
<organism evidence="1 2">
    <name type="scientific">Demequina litoralis</name>
    <dbReference type="NCBI Taxonomy" id="3051660"/>
    <lineage>
        <taxon>Bacteria</taxon>
        <taxon>Bacillati</taxon>
        <taxon>Actinomycetota</taxon>
        <taxon>Actinomycetes</taxon>
        <taxon>Micrococcales</taxon>
        <taxon>Demequinaceae</taxon>
        <taxon>Demequina</taxon>
    </lineage>
</organism>
<dbReference type="SUPFAM" id="SSF55961">
    <property type="entry name" value="Bet v1-like"/>
    <property type="match status" value="1"/>
</dbReference>
<reference evidence="1" key="1">
    <citation type="submission" date="2023-06" db="EMBL/GenBank/DDBJ databases">
        <title>Sysu t00192.</title>
        <authorList>
            <person name="Gao L."/>
            <person name="Fang B.-Z."/>
            <person name="Li W.-J."/>
        </authorList>
    </citation>
    <scope>NUCLEOTIDE SEQUENCE</scope>
    <source>
        <strain evidence="1">SYSU T00192</strain>
    </source>
</reference>
<accession>A0ABT8G9Q3</accession>
<dbReference type="Proteomes" id="UP001172728">
    <property type="component" value="Unassembled WGS sequence"/>
</dbReference>